<dbReference type="Proteomes" id="UP001157502">
    <property type="component" value="Chromosome 8"/>
</dbReference>
<protein>
    <submittedName>
        <fullName evidence="1">Uncharacterized protein</fullName>
    </submittedName>
</protein>
<reference evidence="1" key="1">
    <citation type="submission" date="2021-05" db="EMBL/GenBank/DDBJ databases">
        <authorList>
            <person name="Pan Q."/>
            <person name="Jouanno E."/>
            <person name="Zahm M."/>
            <person name="Klopp C."/>
            <person name="Cabau C."/>
            <person name="Louis A."/>
            <person name="Berthelot C."/>
            <person name="Parey E."/>
            <person name="Roest Crollius H."/>
            <person name="Montfort J."/>
            <person name="Robinson-Rechavi M."/>
            <person name="Bouchez O."/>
            <person name="Lampietro C."/>
            <person name="Lopez Roques C."/>
            <person name="Donnadieu C."/>
            <person name="Postlethwait J."/>
            <person name="Bobe J."/>
            <person name="Dillon D."/>
            <person name="Chandos A."/>
            <person name="von Hippel F."/>
            <person name="Guiguen Y."/>
        </authorList>
    </citation>
    <scope>NUCLEOTIDE SEQUENCE</scope>
    <source>
        <strain evidence="1">YG-Jan2019</strain>
    </source>
</reference>
<comment type="caution">
    <text evidence="1">The sequence shown here is derived from an EMBL/GenBank/DDBJ whole genome shotgun (WGS) entry which is preliminary data.</text>
</comment>
<proteinExistence type="predicted"/>
<dbReference type="EMBL" id="CM055735">
    <property type="protein sequence ID" value="KAJ8008138.1"/>
    <property type="molecule type" value="Genomic_DNA"/>
</dbReference>
<sequence length="109" mass="11846">MQDTPCPCPLHGGQRTLLPHLRKSATRTTSVHGNQHMVQKGVDALKMAGTTNGETVKENRRFPMCPSDLAPFICLACWSPFYQPISLNGTDPGFTASLQSSTRNGSSEE</sequence>
<keyword evidence="2" id="KW-1185">Reference proteome</keyword>
<evidence type="ECO:0000313" key="2">
    <source>
        <dbReference type="Proteomes" id="UP001157502"/>
    </source>
</evidence>
<accession>A0ACC2GXT0</accession>
<organism evidence="1 2">
    <name type="scientific">Dallia pectoralis</name>
    <name type="common">Alaska blackfish</name>
    <dbReference type="NCBI Taxonomy" id="75939"/>
    <lineage>
        <taxon>Eukaryota</taxon>
        <taxon>Metazoa</taxon>
        <taxon>Chordata</taxon>
        <taxon>Craniata</taxon>
        <taxon>Vertebrata</taxon>
        <taxon>Euteleostomi</taxon>
        <taxon>Actinopterygii</taxon>
        <taxon>Neopterygii</taxon>
        <taxon>Teleostei</taxon>
        <taxon>Protacanthopterygii</taxon>
        <taxon>Esociformes</taxon>
        <taxon>Umbridae</taxon>
        <taxon>Dallia</taxon>
    </lineage>
</organism>
<name>A0ACC2GXT0_DALPE</name>
<gene>
    <name evidence="1" type="ORF">DPEC_G00101650</name>
</gene>
<evidence type="ECO:0000313" key="1">
    <source>
        <dbReference type="EMBL" id="KAJ8008138.1"/>
    </source>
</evidence>